<dbReference type="InterPro" id="IPR009825">
    <property type="entry name" value="ECF_substrate-spec-like"/>
</dbReference>
<evidence type="ECO:0000256" key="1">
    <source>
        <dbReference type="SAM" id="Phobius"/>
    </source>
</evidence>
<keyword evidence="1" id="KW-1133">Transmembrane helix</keyword>
<name>D9S2C4_THEOJ</name>
<dbReference type="eggNOG" id="COG3601">
    <property type="taxonomic scope" value="Bacteria"/>
</dbReference>
<feature type="transmembrane region" description="Helical" evidence="1">
    <location>
        <begin position="44"/>
        <end position="73"/>
    </location>
</feature>
<organism evidence="2 3">
    <name type="scientific">Thermosediminibacter oceani (strain ATCC BAA-1034 / DSM 16646 / JW/IW-1228P)</name>
    <dbReference type="NCBI Taxonomy" id="555079"/>
    <lineage>
        <taxon>Bacteria</taxon>
        <taxon>Bacillati</taxon>
        <taxon>Bacillota</taxon>
        <taxon>Clostridia</taxon>
        <taxon>Thermosediminibacterales</taxon>
        <taxon>Thermosediminibacteraceae</taxon>
        <taxon>Thermosediminibacter</taxon>
    </lineage>
</organism>
<evidence type="ECO:0000313" key="2">
    <source>
        <dbReference type="EMBL" id="ADL07551.1"/>
    </source>
</evidence>
<dbReference type="EMBL" id="CP002131">
    <property type="protein sequence ID" value="ADL07551.1"/>
    <property type="molecule type" value="Genomic_DNA"/>
</dbReference>
<dbReference type="Gene3D" id="1.10.1760.20">
    <property type="match status" value="1"/>
</dbReference>
<dbReference type="NCBIfam" id="TIGR04518">
    <property type="entry name" value="ECF_S_folT_fam"/>
    <property type="match status" value="1"/>
</dbReference>
<dbReference type="KEGG" id="toc:Toce_0787"/>
<feature type="transmembrane region" description="Helical" evidence="1">
    <location>
        <begin position="143"/>
        <end position="165"/>
    </location>
</feature>
<feature type="transmembrane region" description="Helical" evidence="1">
    <location>
        <begin position="108"/>
        <end position="131"/>
    </location>
</feature>
<gene>
    <name evidence="2" type="ordered locus">Toce_0787</name>
</gene>
<dbReference type="Pfam" id="PF07155">
    <property type="entry name" value="ECF-ribofla_trS"/>
    <property type="match status" value="1"/>
</dbReference>
<dbReference type="RefSeq" id="WP_013275595.1">
    <property type="nucleotide sequence ID" value="NC_014377.1"/>
</dbReference>
<keyword evidence="1" id="KW-0812">Transmembrane</keyword>
<dbReference type="OrthoDB" id="4624at2"/>
<keyword evidence="1" id="KW-0472">Membrane</keyword>
<evidence type="ECO:0008006" key="4">
    <source>
        <dbReference type="Google" id="ProtNLM"/>
    </source>
</evidence>
<proteinExistence type="predicted"/>
<feature type="transmembrane region" description="Helical" evidence="1">
    <location>
        <begin position="12"/>
        <end position="32"/>
    </location>
</feature>
<reference evidence="2 3" key="1">
    <citation type="journal article" date="2010" name="Stand. Genomic Sci.">
        <title>Complete genome sequence of Thermosediminibacter oceani type strain (JW/IW-1228P).</title>
        <authorList>
            <person name="Pitluck S."/>
            <person name="Yasawong M."/>
            <person name="Munk C."/>
            <person name="Nolan M."/>
            <person name="Lapidus A."/>
            <person name="Lucas S."/>
            <person name="Glavina Del Rio T."/>
            <person name="Tice H."/>
            <person name="Cheng J.F."/>
            <person name="Bruce D."/>
            <person name="Detter C."/>
            <person name="Tapia R."/>
            <person name="Han C."/>
            <person name="Goodwin L."/>
            <person name="Liolios K."/>
            <person name="Ivanova N."/>
            <person name="Mavromatis K."/>
            <person name="Mikhailova N."/>
            <person name="Pati A."/>
            <person name="Chen A."/>
            <person name="Palaniappan K."/>
            <person name="Land M."/>
            <person name="Hauser L."/>
            <person name="Chang Y.J."/>
            <person name="Jeffries C.D."/>
            <person name="Rohde M."/>
            <person name="Spring S."/>
            <person name="Sikorski J."/>
            <person name="Goker M."/>
            <person name="Woyke T."/>
            <person name="Bristow J."/>
            <person name="Eisen J.A."/>
            <person name="Markowitz V."/>
            <person name="Hugenholtz P."/>
            <person name="Kyrpides N.C."/>
            <person name="Klenk H.P."/>
        </authorList>
    </citation>
    <scope>NUCLEOTIDE SEQUENCE [LARGE SCALE GENOMIC DNA]</scope>
    <source>
        <strain evidence="3">ATCC BAA-1034 / DSM 16646 / JW/IW-1228P</strain>
    </source>
</reference>
<accession>D9S2C4</accession>
<dbReference type="Proteomes" id="UP000000272">
    <property type="component" value="Chromosome"/>
</dbReference>
<dbReference type="GO" id="GO:0016020">
    <property type="term" value="C:membrane"/>
    <property type="evidence" value="ECO:0007669"/>
    <property type="project" value="InterPro"/>
</dbReference>
<evidence type="ECO:0000313" key="3">
    <source>
        <dbReference type="Proteomes" id="UP000000272"/>
    </source>
</evidence>
<feature type="transmembrane region" description="Helical" evidence="1">
    <location>
        <begin position="79"/>
        <end position="101"/>
    </location>
</feature>
<dbReference type="HOGENOM" id="CLU_098232_4_0_9"/>
<protein>
    <recommendedName>
        <fullName evidence="4">Signal transduction histidine kinase, LytS</fullName>
    </recommendedName>
</protein>
<keyword evidence="3" id="KW-1185">Reference proteome</keyword>
<dbReference type="InterPro" id="IPR030949">
    <property type="entry name" value="ECF_S_folate_fam"/>
</dbReference>
<dbReference type="AlphaFoldDB" id="D9S2C4"/>
<dbReference type="STRING" id="555079.Toce_0787"/>
<sequence>MNYFKSRKITYIAMFIVLNIVLTRIGSIRIGFGGVEFGRFGFGGFPTIFASIAMGPVAGGIVGAVGDLIGYWINPMGAYMPHFTLTAALDGIIPALVLRIFKTKQPAFWQLFLAIATTQIITSIILVPYFLYKLFGVPLVYKIPSAIIGQAFHIPIYTAFARILLKRVNFNPVLSKN</sequence>